<reference evidence="2" key="1">
    <citation type="submission" date="2018-02" db="EMBL/GenBank/DDBJ databases">
        <title>Rhizophora mucronata_Transcriptome.</title>
        <authorList>
            <person name="Meera S.P."/>
            <person name="Sreeshan A."/>
            <person name="Augustine A."/>
        </authorList>
    </citation>
    <scope>NUCLEOTIDE SEQUENCE</scope>
    <source>
        <tissue evidence="2">Leaf</tissue>
    </source>
</reference>
<feature type="transmembrane region" description="Helical" evidence="1">
    <location>
        <begin position="25"/>
        <end position="51"/>
    </location>
</feature>
<accession>A0A2P2LL77</accession>
<keyword evidence="1" id="KW-0812">Transmembrane</keyword>
<protein>
    <submittedName>
        <fullName evidence="2">Uncharacterized protein</fullName>
    </submittedName>
</protein>
<organism evidence="2">
    <name type="scientific">Rhizophora mucronata</name>
    <name type="common">Asiatic mangrove</name>
    <dbReference type="NCBI Taxonomy" id="61149"/>
    <lineage>
        <taxon>Eukaryota</taxon>
        <taxon>Viridiplantae</taxon>
        <taxon>Streptophyta</taxon>
        <taxon>Embryophyta</taxon>
        <taxon>Tracheophyta</taxon>
        <taxon>Spermatophyta</taxon>
        <taxon>Magnoliopsida</taxon>
        <taxon>eudicotyledons</taxon>
        <taxon>Gunneridae</taxon>
        <taxon>Pentapetalae</taxon>
        <taxon>rosids</taxon>
        <taxon>fabids</taxon>
        <taxon>Malpighiales</taxon>
        <taxon>Rhizophoraceae</taxon>
        <taxon>Rhizophora</taxon>
    </lineage>
</organism>
<proteinExistence type="predicted"/>
<keyword evidence="1" id="KW-0472">Membrane</keyword>
<dbReference type="EMBL" id="GGEC01038254">
    <property type="protein sequence ID" value="MBX18738.1"/>
    <property type="molecule type" value="Transcribed_RNA"/>
</dbReference>
<name>A0A2P2LL77_RHIMU</name>
<sequence length="60" mass="6723">MCPLFCLALSVAASGFCFICSDLLHIYVCLFYHCVASSFPICSFLLSIFVAGQSEFYFYI</sequence>
<evidence type="ECO:0000256" key="1">
    <source>
        <dbReference type="SAM" id="Phobius"/>
    </source>
</evidence>
<evidence type="ECO:0000313" key="2">
    <source>
        <dbReference type="EMBL" id="MBX18738.1"/>
    </source>
</evidence>
<dbReference type="AlphaFoldDB" id="A0A2P2LL77"/>
<keyword evidence="1" id="KW-1133">Transmembrane helix</keyword>